<dbReference type="Proteomes" id="UP000007110">
    <property type="component" value="Unassembled WGS sequence"/>
</dbReference>
<dbReference type="GO" id="GO:0003735">
    <property type="term" value="F:structural constituent of ribosome"/>
    <property type="evidence" value="ECO:0000318"/>
    <property type="project" value="GO_Central"/>
</dbReference>
<dbReference type="InParanoid" id="A0A7M7N1Y1"/>
<dbReference type="InterPro" id="IPR022991">
    <property type="entry name" value="Ribosomal_eL30_CS"/>
</dbReference>
<dbReference type="InterPro" id="IPR004038">
    <property type="entry name" value="Ribosomal_eL8/eL30/eS12/Gad45"/>
</dbReference>
<keyword evidence="3" id="KW-0687">Ribonucleoprotein</keyword>
<keyword evidence="2" id="KW-0689">Ribosomal protein</keyword>
<protein>
    <recommendedName>
        <fullName evidence="4">Large ribosomal subunit protein eL30</fullName>
    </recommendedName>
    <alternativeName>
        <fullName evidence="5">60S ribosomal protein L30</fullName>
    </alternativeName>
</protein>
<accession>A0A7M7N1Y1</accession>
<evidence type="ECO:0000259" key="6">
    <source>
        <dbReference type="Pfam" id="PF01248"/>
    </source>
</evidence>
<keyword evidence="8" id="KW-1185">Reference proteome</keyword>
<dbReference type="InterPro" id="IPR039109">
    <property type="entry name" value="Ribosomal_eL30-like"/>
</dbReference>
<proteinExistence type="inferred from homology"/>
<evidence type="ECO:0000256" key="1">
    <source>
        <dbReference type="ARBA" id="ARBA00007326"/>
    </source>
</evidence>
<dbReference type="SUPFAM" id="SSF55315">
    <property type="entry name" value="L30e-like"/>
    <property type="match status" value="1"/>
</dbReference>
<organism evidence="7 8">
    <name type="scientific">Strongylocentrotus purpuratus</name>
    <name type="common">Purple sea urchin</name>
    <dbReference type="NCBI Taxonomy" id="7668"/>
    <lineage>
        <taxon>Eukaryota</taxon>
        <taxon>Metazoa</taxon>
        <taxon>Echinodermata</taxon>
        <taxon>Eleutherozoa</taxon>
        <taxon>Echinozoa</taxon>
        <taxon>Echinoidea</taxon>
        <taxon>Euechinoidea</taxon>
        <taxon>Echinacea</taxon>
        <taxon>Camarodonta</taxon>
        <taxon>Echinidea</taxon>
        <taxon>Strongylocentrotidae</taxon>
        <taxon>Strongylocentrotus</taxon>
    </lineage>
</organism>
<dbReference type="InterPro" id="IPR029064">
    <property type="entry name" value="Ribosomal_eL30-like_sf"/>
</dbReference>
<dbReference type="CTD" id="6156"/>
<dbReference type="HAMAP" id="MF_00481">
    <property type="entry name" value="Ribosomal_eL30"/>
    <property type="match status" value="1"/>
</dbReference>
<dbReference type="GO" id="GO:0022625">
    <property type="term" value="C:cytosolic large ribosomal subunit"/>
    <property type="evidence" value="ECO:0000318"/>
    <property type="project" value="GO_Central"/>
</dbReference>
<evidence type="ECO:0000256" key="4">
    <source>
        <dbReference type="ARBA" id="ARBA00035231"/>
    </source>
</evidence>
<evidence type="ECO:0000256" key="2">
    <source>
        <dbReference type="ARBA" id="ARBA00022980"/>
    </source>
</evidence>
<dbReference type="FunFam" id="3.30.1330.30:FF:000001">
    <property type="entry name" value="60S ribosomal protein L30"/>
    <property type="match status" value="1"/>
</dbReference>
<dbReference type="FunCoup" id="A0A7M7N1Y1">
    <property type="interactions" value="1958"/>
</dbReference>
<evidence type="ECO:0000256" key="5">
    <source>
        <dbReference type="ARBA" id="ARBA00035336"/>
    </source>
</evidence>
<dbReference type="Pfam" id="PF01248">
    <property type="entry name" value="Ribosomal_L7Ae"/>
    <property type="match status" value="1"/>
</dbReference>
<dbReference type="GO" id="GO:0003723">
    <property type="term" value="F:RNA binding"/>
    <property type="evidence" value="ECO:0000318"/>
    <property type="project" value="GO_Central"/>
</dbReference>
<reference evidence="7" key="2">
    <citation type="submission" date="2021-01" db="UniProtKB">
        <authorList>
            <consortium name="EnsemblMetazoa"/>
        </authorList>
    </citation>
    <scope>IDENTIFICATION</scope>
</reference>
<name>A0A7M7N1Y1_STRPU</name>
<dbReference type="OMA" id="MIANNCP"/>
<dbReference type="RefSeq" id="XP_030829739.1">
    <property type="nucleotide sequence ID" value="XM_030973879.1"/>
</dbReference>
<dbReference type="EnsemblMetazoa" id="XM_030973879">
    <property type="protein sequence ID" value="XP_030829739"/>
    <property type="gene ID" value="LOC577852"/>
</dbReference>
<evidence type="ECO:0000313" key="8">
    <source>
        <dbReference type="Proteomes" id="UP000007110"/>
    </source>
</evidence>
<comment type="similarity">
    <text evidence="1">Belongs to the eukaryotic ribosomal protein eL30 family.</text>
</comment>
<dbReference type="PROSITE" id="PS00993">
    <property type="entry name" value="RIBOSOMAL_L30E_2"/>
    <property type="match status" value="1"/>
</dbReference>
<dbReference type="NCBIfam" id="NF002172">
    <property type="entry name" value="PRK01018.1"/>
    <property type="match status" value="1"/>
</dbReference>
<feature type="domain" description="Ribosomal protein eL8/eL30/eS12/Gadd45" evidence="6">
    <location>
        <begin position="18"/>
        <end position="110"/>
    </location>
</feature>
<dbReference type="PROSITE" id="PS00709">
    <property type="entry name" value="RIBOSOMAL_L30E_1"/>
    <property type="match status" value="1"/>
</dbReference>
<reference evidence="8" key="1">
    <citation type="submission" date="2015-02" db="EMBL/GenBank/DDBJ databases">
        <title>Genome sequencing for Strongylocentrotus purpuratus.</title>
        <authorList>
            <person name="Murali S."/>
            <person name="Liu Y."/>
            <person name="Vee V."/>
            <person name="English A."/>
            <person name="Wang M."/>
            <person name="Skinner E."/>
            <person name="Han Y."/>
            <person name="Muzny D.M."/>
            <person name="Worley K.C."/>
            <person name="Gibbs R.A."/>
        </authorList>
    </citation>
    <scope>NUCLEOTIDE SEQUENCE</scope>
</reference>
<dbReference type="Gene3D" id="3.30.1330.30">
    <property type="match status" value="1"/>
</dbReference>
<evidence type="ECO:0000313" key="7">
    <source>
        <dbReference type="EnsemblMetazoa" id="XP_030829739"/>
    </source>
</evidence>
<sequence length="119" mass="13368">MFNLVMFALFLKKKQMESINTRLQLVMKSGKYNLGYKQTLKALRNGKAKLVILANNTPPLRKSEVEYYAMLAKTGVHHYSGNNIELGTACGKYFRVCTLCITDPGDSDIIRSMPSEQAS</sequence>
<dbReference type="PANTHER" id="PTHR11449">
    <property type="entry name" value="RIBOSOMAL PROTEIN L30"/>
    <property type="match status" value="1"/>
</dbReference>
<dbReference type="GeneID" id="577852"/>
<evidence type="ECO:0000256" key="3">
    <source>
        <dbReference type="ARBA" id="ARBA00023274"/>
    </source>
</evidence>
<dbReference type="InterPro" id="IPR000231">
    <property type="entry name" value="Ribosomal_eL30"/>
</dbReference>
<dbReference type="AlphaFoldDB" id="A0A7M7N1Y1"/>
<dbReference type="OrthoDB" id="1928736at2759"/>